<evidence type="ECO:0000256" key="7">
    <source>
        <dbReference type="ARBA" id="ARBA00023136"/>
    </source>
</evidence>
<dbReference type="EMBL" id="OC919711">
    <property type="protein sequence ID" value="CAD7651828.1"/>
    <property type="molecule type" value="Genomic_DNA"/>
</dbReference>
<keyword evidence="6 8" id="KW-0406">Ion transport</keyword>
<feature type="transmembrane region" description="Helical" evidence="8">
    <location>
        <begin position="106"/>
        <end position="126"/>
    </location>
</feature>
<name>A0A7R9M1H6_9ACAR</name>
<dbReference type="OrthoDB" id="6412104at2759"/>
<protein>
    <recommendedName>
        <fullName evidence="8">V-type proton ATPase subunit a</fullName>
    </recommendedName>
</protein>
<keyword evidence="3 8" id="KW-0813">Transport</keyword>
<comment type="subcellular location">
    <subcellularLocation>
        <location evidence="1">Membrane</location>
        <topology evidence="1">Multi-pass membrane protein</topology>
    </subcellularLocation>
</comment>
<feature type="compositionally biased region" description="Low complexity" evidence="9">
    <location>
        <begin position="26"/>
        <end position="36"/>
    </location>
</feature>
<evidence type="ECO:0000256" key="6">
    <source>
        <dbReference type="ARBA" id="ARBA00023065"/>
    </source>
</evidence>
<accession>A0A7R9M1H6</accession>
<keyword evidence="7 8" id="KW-0472">Membrane</keyword>
<dbReference type="InterPro" id="IPR002490">
    <property type="entry name" value="V-ATPase_116kDa_su"/>
</dbReference>
<dbReference type="EMBL" id="CAJPVJ010004886">
    <property type="protein sequence ID" value="CAG2169019.1"/>
    <property type="molecule type" value="Genomic_DNA"/>
</dbReference>
<dbReference type="Pfam" id="PF01496">
    <property type="entry name" value="V_ATPase_I"/>
    <property type="match status" value="1"/>
</dbReference>
<dbReference type="GO" id="GO:0005886">
    <property type="term" value="C:plasma membrane"/>
    <property type="evidence" value="ECO:0007669"/>
    <property type="project" value="TreeGrafter"/>
</dbReference>
<proteinExistence type="inferred from homology"/>
<sequence>MTTNRSAFNNVEINEIKISVDDNGKASHSGQGASSSTGGGHGGHGDGEFDFGDIFIHQAIHTIEYCLGSISHTASYLRLWALSLAHSQLKMHDGPPFDVMNIVTGIMMWVIFAAWAALTIAILLLMEGLSAFLHALRLHWVEFNSKFYEGAGYAFQPFSYKSIIQQLIKPDE</sequence>
<evidence type="ECO:0000256" key="1">
    <source>
        <dbReference type="ARBA" id="ARBA00004141"/>
    </source>
</evidence>
<dbReference type="GO" id="GO:0033179">
    <property type="term" value="C:proton-transporting V-type ATPase, V0 domain"/>
    <property type="evidence" value="ECO:0007669"/>
    <property type="project" value="InterPro"/>
</dbReference>
<keyword evidence="11" id="KW-1185">Reference proteome</keyword>
<evidence type="ECO:0000313" key="11">
    <source>
        <dbReference type="Proteomes" id="UP000728032"/>
    </source>
</evidence>
<keyword evidence="4 8" id="KW-0812">Transmembrane</keyword>
<dbReference type="GO" id="GO:0051117">
    <property type="term" value="F:ATPase binding"/>
    <property type="evidence" value="ECO:0007669"/>
    <property type="project" value="TreeGrafter"/>
</dbReference>
<comment type="caution">
    <text evidence="8">Lacks conserved residue(s) required for the propagation of feature annotation.</text>
</comment>
<dbReference type="PANTHER" id="PTHR11629:SF63">
    <property type="entry name" value="V-TYPE PROTON ATPASE SUBUNIT A"/>
    <property type="match status" value="1"/>
</dbReference>
<evidence type="ECO:0000256" key="3">
    <source>
        <dbReference type="ARBA" id="ARBA00022448"/>
    </source>
</evidence>
<evidence type="ECO:0000256" key="8">
    <source>
        <dbReference type="RuleBase" id="RU361189"/>
    </source>
</evidence>
<comment type="similarity">
    <text evidence="2 8">Belongs to the V-ATPase 116 kDa subunit family.</text>
</comment>
<evidence type="ECO:0000256" key="5">
    <source>
        <dbReference type="ARBA" id="ARBA00022989"/>
    </source>
</evidence>
<dbReference type="PANTHER" id="PTHR11629">
    <property type="entry name" value="VACUOLAR PROTON ATPASES"/>
    <property type="match status" value="1"/>
</dbReference>
<dbReference type="GO" id="GO:0016471">
    <property type="term" value="C:vacuolar proton-transporting V-type ATPase complex"/>
    <property type="evidence" value="ECO:0007669"/>
    <property type="project" value="TreeGrafter"/>
</dbReference>
<gene>
    <name evidence="10" type="ORF">ONB1V03_LOCUS8503</name>
</gene>
<evidence type="ECO:0000256" key="2">
    <source>
        <dbReference type="ARBA" id="ARBA00009904"/>
    </source>
</evidence>
<evidence type="ECO:0000313" key="10">
    <source>
        <dbReference type="EMBL" id="CAD7651828.1"/>
    </source>
</evidence>
<evidence type="ECO:0000256" key="9">
    <source>
        <dbReference type="SAM" id="MobiDB-lite"/>
    </source>
</evidence>
<keyword evidence="5 8" id="KW-1133">Transmembrane helix</keyword>
<dbReference type="AlphaFoldDB" id="A0A7R9M1H6"/>
<organism evidence="10">
    <name type="scientific">Oppiella nova</name>
    <dbReference type="NCBI Taxonomy" id="334625"/>
    <lineage>
        <taxon>Eukaryota</taxon>
        <taxon>Metazoa</taxon>
        <taxon>Ecdysozoa</taxon>
        <taxon>Arthropoda</taxon>
        <taxon>Chelicerata</taxon>
        <taxon>Arachnida</taxon>
        <taxon>Acari</taxon>
        <taxon>Acariformes</taxon>
        <taxon>Sarcoptiformes</taxon>
        <taxon>Oribatida</taxon>
        <taxon>Brachypylina</taxon>
        <taxon>Oppioidea</taxon>
        <taxon>Oppiidae</taxon>
        <taxon>Oppiella</taxon>
    </lineage>
</organism>
<dbReference type="GO" id="GO:0046961">
    <property type="term" value="F:proton-transporting ATPase activity, rotational mechanism"/>
    <property type="evidence" value="ECO:0007669"/>
    <property type="project" value="InterPro"/>
</dbReference>
<keyword evidence="8" id="KW-0375">Hydrogen ion transport</keyword>
<feature type="region of interest" description="Disordered" evidence="9">
    <location>
        <begin position="22"/>
        <end position="42"/>
    </location>
</feature>
<reference evidence="10" key="1">
    <citation type="submission" date="2020-11" db="EMBL/GenBank/DDBJ databases">
        <authorList>
            <person name="Tran Van P."/>
        </authorList>
    </citation>
    <scope>NUCLEOTIDE SEQUENCE</scope>
</reference>
<evidence type="ECO:0000256" key="4">
    <source>
        <dbReference type="ARBA" id="ARBA00022692"/>
    </source>
</evidence>
<dbReference type="GO" id="GO:0007035">
    <property type="term" value="P:vacuolar acidification"/>
    <property type="evidence" value="ECO:0007669"/>
    <property type="project" value="TreeGrafter"/>
</dbReference>
<dbReference type="Proteomes" id="UP000728032">
    <property type="component" value="Unassembled WGS sequence"/>
</dbReference>
<comment type="function">
    <text evidence="8">Essential component of the vacuolar proton pump (V-ATPase), a multimeric enzyme that catalyzes the translocation of protons across the membranes. Required for assembly and activity of the V-ATPase.</text>
</comment>